<dbReference type="AlphaFoldDB" id="A0A9Q1CEQ5"/>
<feature type="compositionally biased region" description="Basic and acidic residues" evidence="2">
    <location>
        <begin position="87"/>
        <end position="110"/>
    </location>
</feature>
<dbReference type="Proteomes" id="UP001152320">
    <property type="component" value="Chromosome 4"/>
</dbReference>
<name>A0A9Q1CEQ5_HOLLE</name>
<evidence type="ECO:0000313" key="4">
    <source>
        <dbReference type="Proteomes" id="UP001152320"/>
    </source>
</evidence>
<feature type="compositionally biased region" description="Polar residues" evidence="2">
    <location>
        <begin position="192"/>
        <end position="205"/>
    </location>
</feature>
<reference evidence="3" key="1">
    <citation type="submission" date="2021-10" db="EMBL/GenBank/DDBJ databases">
        <title>Tropical sea cucumber genome reveals ecological adaptation and Cuvierian tubules defense mechanism.</title>
        <authorList>
            <person name="Chen T."/>
        </authorList>
    </citation>
    <scope>NUCLEOTIDE SEQUENCE</scope>
    <source>
        <strain evidence="3">Nanhai2018</strain>
        <tissue evidence="3">Muscle</tissue>
    </source>
</reference>
<evidence type="ECO:0000256" key="1">
    <source>
        <dbReference type="ARBA" id="ARBA00010326"/>
    </source>
</evidence>
<dbReference type="PANTHER" id="PTHR12767">
    <property type="entry name" value="BCL7 RELATED"/>
    <property type="match status" value="1"/>
</dbReference>
<dbReference type="EMBL" id="JAIZAY010000004">
    <property type="protein sequence ID" value="KAJ8043585.1"/>
    <property type="molecule type" value="Genomic_DNA"/>
</dbReference>
<protein>
    <submittedName>
        <fullName evidence="3">B-cell CLL/lymphoma 7 protein family member B-B</fullName>
    </submittedName>
</protein>
<dbReference type="PANTHER" id="PTHR12767:SF9">
    <property type="entry name" value="BCL7-LIKE"/>
    <property type="match status" value="1"/>
</dbReference>
<keyword evidence="4" id="KW-1185">Reference proteome</keyword>
<feature type="region of interest" description="Disordered" evidence="2">
    <location>
        <begin position="49"/>
        <end position="231"/>
    </location>
</feature>
<comment type="similarity">
    <text evidence="1">Belongs to the BCL7 family.</text>
</comment>
<feature type="compositionally biased region" description="Polar residues" evidence="2">
    <location>
        <begin position="130"/>
        <end position="158"/>
    </location>
</feature>
<organism evidence="3 4">
    <name type="scientific">Holothuria leucospilota</name>
    <name type="common">Black long sea cucumber</name>
    <name type="synonym">Mertensiothuria leucospilota</name>
    <dbReference type="NCBI Taxonomy" id="206669"/>
    <lineage>
        <taxon>Eukaryota</taxon>
        <taxon>Metazoa</taxon>
        <taxon>Echinodermata</taxon>
        <taxon>Eleutherozoa</taxon>
        <taxon>Echinozoa</taxon>
        <taxon>Holothuroidea</taxon>
        <taxon>Aspidochirotacea</taxon>
        <taxon>Aspidochirotida</taxon>
        <taxon>Holothuriidae</taxon>
        <taxon>Holothuria</taxon>
    </lineage>
</organism>
<dbReference type="OrthoDB" id="5989898at2759"/>
<feature type="compositionally biased region" description="Basic and acidic residues" evidence="2">
    <location>
        <begin position="162"/>
        <end position="182"/>
    </location>
</feature>
<dbReference type="InterPro" id="IPR006804">
    <property type="entry name" value="BCL7"/>
</dbReference>
<feature type="compositionally biased region" description="Basic and acidic residues" evidence="2">
    <location>
        <begin position="55"/>
        <end position="71"/>
    </location>
</feature>
<gene>
    <name evidence="3" type="ORF">HOLleu_10753</name>
</gene>
<sequence>MLVSGRSSRAETRSRAKDEIKRVMQAVDRVRKWEKKWVSVGDTSLQIFKWVPIAKSREEQKPKDEGEKLENGQEDDSKDGGNSGKDQYLKEQNKDDKSGEKQEMPKHRDIAALISEESRAGWSDEDSRGDSNFSSDNEDGSSTTVAQSEGGSGRNSTIPPEHLADSLDAKSISDETKEGDTSRRKRSLGMIESSQDSIGLSNESSMDTKGDDEPPIKQRHMSDDYKTSKKD</sequence>
<evidence type="ECO:0000256" key="2">
    <source>
        <dbReference type="SAM" id="MobiDB-lite"/>
    </source>
</evidence>
<proteinExistence type="inferred from homology"/>
<accession>A0A9Q1CEQ5</accession>
<feature type="compositionally biased region" description="Basic and acidic residues" evidence="2">
    <location>
        <begin position="206"/>
        <end position="231"/>
    </location>
</feature>
<evidence type="ECO:0000313" key="3">
    <source>
        <dbReference type="EMBL" id="KAJ8043585.1"/>
    </source>
</evidence>
<dbReference type="Pfam" id="PF04714">
    <property type="entry name" value="BCL_N"/>
    <property type="match status" value="1"/>
</dbReference>
<comment type="caution">
    <text evidence="3">The sequence shown here is derived from an EMBL/GenBank/DDBJ whole genome shotgun (WGS) entry which is preliminary data.</text>
</comment>